<keyword evidence="3" id="KW-1185">Reference proteome</keyword>
<dbReference type="AlphaFoldDB" id="A0A853G6G5"/>
<gene>
    <name evidence="2" type="ORF">H0A72_21495</name>
</gene>
<dbReference type="EMBL" id="JACCEM010000018">
    <property type="protein sequence ID" value="NYT51889.1"/>
    <property type="molecule type" value="Genomic_DNA"/>
</dbReference>
<comment type="caution">
    <text evidence="2">The sequence shown here is derived from an EMBL/GenBank/DDBJ whole genome shotgun (WGS) entry which is preliminary data.</text>
</comment>
<dbReference type="CDD" id="cd05466">
    <property type="entry name" value="PBP2_LTTR_substrate"/>
    <property type="match status" value="1"/>
</dbReference>
<dbReference type="InterPro" id="IPR005119">
    <property type="entry name" value="LysR_subst-bd"/>
</dbReference>
<evidence type="ECO:0000313" key="2">
    <source>
        <dbReference type="EMBL" id="NYT51889.1"/>
    </source>
</evidence>
<accession>A0A853G6G5</accession>
<reference evidence="2 3" key="1">
    <citation type="submission" date="2020-07" db="EMBL/GenBank/DDBJ databases">
        <title>Taxonomic revisions and descriptions of new bacterial species based on genomic comparisons in the high-G+C-content subgroup of the family Alcaligenaceae.</title>
        <authorList>
            <person name="Szabo A."/>
            <person name="Felfoldi T."/>
        </authorList>
    </citation>
    <scope>NUCLEOTIDE SEQUENCE [LARGE SCALE GENOMIC DNA]</scope>
    <source>
        <strain evidence="2 3">LMG 24012</strain>
    </source>
</reference>
<dbReference type="Proteomes" id="UP000559809">
    <property type="component" value="Unassembled WGS sequence"/>
</dbReference>
<feature type="domain" description="LysR substrate-binding" evidence="1">
    <location>
        <begin position="17"/>
        <end position="101"/>
    </location>
</feature>
<evidence type="ECO:0000313" key="3">
    <source>
        <dbReference type="Proteomes" id="UP000559809"/>
    </source>
</evidence>
<protein>
    <recommendedName>
        <fullName evidence="1">LysR substrate-binding domain-containing protein</fullName>
    </recommendedName>
</protein>
<dbReference type="Pfam" id="PF03466">
    <property type="entry name" value="LysR_substrate"/>
    <property type="match status" value="1"/>
</dbReference>
<name>A0A853G6G5_9BURK</name>
<dbReference type="SUPFAM" id="SSF53850">
    <property type="entry name" value="Periplasmic binding protein-like II"/>
    <property type="match status" value="1"/>
</dbReference>
<dbReference type="Gene3D" id="3.40.190.10">
    <property type="entry name" value="Periplasmic binding protein-like II"/>
    <property type="match status" value="1"/>
</dbReference>
<proteinExistence type="predicted"/>
<sequence length="134" mass="15051">MHNLDEAERHLGFLIDQGQRRLRIGLTPLVASTVLPALCRQFMQAQPQITLEIVDADREVLQPMVESGDLDAAYGLFFDSKFGLVRRRVFTGGLALLSPKADFSQAGLLLCHQSGPRHACGHRRFFQHDRGQVR</sequence>
<organism evidence="2 3">
    <name type="scientific">Parapusillimonas granuli</name>
    <dbReference type="NCBI Taxonomy" id="380911"/>
    <lineage>
        <taxon>Bacteria</taxon>
        <taxon>Pseudomonadati</taxon>
        <taxon>Pseudomonadota</taxon>
        <taxon>Betaproteobacteria</taxon>
        <taxon>Burkholderiales</taxon>
        <taxon>Alcaligenaceae</taxon>
        <taxon>Parapusillimonas</taxon>
    </lineage>
</organism>
<dbReference type="RefSeq" id="WP_180158559.1">
    <property type="nucleotide sequence ID" value="NZ_JACCEM010000018.1"/>
</dbReference>
<evidence type="ECO:0000259" key="1">
    <source>
        <dbReference type="Pfam" id="PF03466"/>
    </source>
</evidence>